<name>A0A7M2IYE5_PSEFL</name>
<gene>
    <name evidence="1" type="ORF">IM720_16935</name>
</gene>
<reference evidence="1 2" key="1">
    <citation type="submission" date="2020-10" db="EMBL/GenBank/DDBJ databases">
        <title>Complete genome sequence of a novel Pseudomonas fluorescens strain isolated from the flower of kumarahou (Pomaderris kumeraho).</title>
        <authorList>
            <person name="Summers M.C."/>
            <person name="Nowak V."/>
            <person name="Fairhurst M.J."/>
            <person name="Owen J.G."/>
            <person name="Gerth M.L."/>
            <person name="Patrick W.M."/>
        </authorList>
    </citation>
    <scope>NUCLEOTIDE SEQUENCE [LARGE SCALE GENOMIC DNA]</scope>
    <source>
        <strain evidence="1 2">KF1</strain>
    </source>
</reference>
<dbReference type="RefSeq" id="WP_102623373.1">
    <property type="nucleotide sequence ID" value="NZ_CP063233.1"/>
</dbReference>
<organism evidence="1 2">
    <name type="scientific">Pseudomonas fluorescens</name>
    <dbReference type="NCBI Taxonomy" id="294"/>
    <lineage>
        <taxon>Bacteria</taxon>
        <taxon>Pseudomonadati</taxon>
        <taxon>Pseudomonadota</taxon>
        <taxon>Gammaproteobacteria</taxon>
        <taxon>Pseudomonadales</taxon>
        <taxon>Pseudomonadaceae</taxon>
        <taxon>Pseudomonas</taxon>
    </lineage>
</organism>
<sequence length="62" mass="6862">MQMSAGTLAEYLAATDKVARSHAASPPQLKYMVDEMDAFFHREFFAQPLEMTPIAAVLVMNA</sequence>
<dbReference type="Proteomes" id="UP000593833">
    <property type="component" value="Chromosome"/>
</dbReference>
<dbReference type="EMBL" id="CP063233">
    <property type="protein sequence ID" value="QOU02417.1"/>
    <property type="molecule type" value="Genomic_DNA"/>
</dbReference>
<evidence type="ECO:0000313" key="2">
    <source>
        <dbReference type="Proteomes" id="UP000593833"/>
    </source>
</evidence>
<protein>
    <submittedName>
        <fullName evidence="1">Uncharacterized protein</fullName>
    </submittedName>
</protein>
<dbReference type="AlphaFoldDB" id="A0A7M2IYE5"/>
<evidence type="ECO:0000313" key="1">
    <source>
        <dbReference type="EMBL" id="QOU02417.1"/>
    </source>
</evidence>
<accession>A0A7M2IYE5</accession>
<proteinExistence type="predicted"/>